<organism evidence="2 3">
    <name type="scientific">Recurvomyces mirabilis</name>
    <dbReference type="NCBI Taxonomy" id="574656"/>
    <lineage>
        <taxon>Eukaryota</taxon>
        <taxon>Fungi</taxon>
        <taxon>Dikarya</taxon>
        <taxon>Ascomycota</taxon>
        <taxon>Pezizomycotina</taxon>
        <taxon>Dothideomycetes</taxon>
        <taxon>Dothideomycetidae</taxon>
        <taxon>Mycosphaerellales</taxon>
        <taxon>Teratosphaeriaceae</taxon>
        <taxon>Recurvomyces</taxon>
    </lineage>
</organism>
<dbReference type="AlphaFoldDB" id="A0AAE0TQJ9"/>
<sequence length="314" mass="33824">MGSKNFRGGALSQKKTPTIPIRPTLPTDSVRKPALPPPEVIDVFVGDILLGLSTKSDKERLPVANVVSSPDCNSNKQLHLIINGVAEEPTVSAVKVCLDWMVLNSGVNGKSSGLVPLAPVDIEEHSTTTIIDIYSAAFCLDMRPVTITIQPLRAVIMARLTNNMPAVELLTYVHARVPDFDSVHTRAITAYFEWFDGTPYGRLTNAENKKICDYVETDAGFNQIFYEVQKSRRQKAYFKSKAAKAAKRAAAERKLQKGWEGLTTTPATEPSADNMSEVTATAAPAATTASSVQSSPAEEKGNGKGVGGKHVPDA</sequence>
<accession>A0AAE0TQJ9</accession>
<name>A0AAE0TQJ9_9PEZI</name>
<keyword evidence="3" id="KW-1185">Reference proteome</keyword>
<evidence type="ECO:0000313" key="3">
    <source>
        <dbReference type="Proteomes" id="UP001274830"/>
    </source>
</evidence>
<dbReference type="EMBL" id="JAUTXT010000037">
    <property type="protein sequence ID" value="KAK3671990.1"/>
    <property type="molecule type" value="Genomic_DNA"/>
</dbReference>
<feature type="compositionally biased region" description="Low complexity" evidence="1">
    <location>
        <begin position="278"/>
        <end position="296"/>
    </location>
</feature>
<evidence type="ECO:0000313" key="2">
    <source>
        <dbReference type="EMBL" id="KAK3671990.1"/>
    </source>
</evidence>
<protein>
    <submittedName>
        <fullName evidence="2">Uncharacterized protein</fullName>
    </submittedName>
</protein>
<evidence type="ECO:0000256" key="1">
    <source>
        <dbReference type="SAM" id="MobiDB-lite"/>
    </source>
</evidence>
<gene>
    <name evidence="2" type="ORF">LTR78_008165</name>
</gene>
<comment type="caution">
    <text evidence="2">The sequence shown here is derived from an EMBL/GenBank/DDBJ whole genome shotgun (WGS) entry which is preliminary data.</text>
</comment>
<reference evidence="2" key="1">
    <citation type="submission" date="2023-07" db="EMBL/GenBank/DDBJ databases">
        <title>Black Yeasts Isolated from many extreme environments.</title>
        <authorList>
            <person name="Coleine C."/>
            <person name="Stajich J.E."/>
            <person name="Selbmann L."/>
        </authorList>
    </citation>
    <scope>NUCLEOTIDE SEQUENCE</scope>
    <source>
        <strain evidence="2">CCFEE 5485</strain>
    </source>
</reference>
<proteinExistence type="predicted"/>
<feature type="region of interest" description="Disordered" evidence="1">
    <location>
        <begin position="1"/>
        <end position="33"/>
    </location>
</feature>
<dbReference type="Proteomes" id="UP001274830">
    <property type="component" value="Unassembled WGS sequence"/>
</dbReference>
<feature type="region of interest" description="Disordered" evidence="1">
    <location>
        <begin position="254"/>
        <end position="314"/>
    </location>
</feature>
<feature type="compositionally biased region" description="Low complexity" evidence="1">
    <location>
        <begin position="16"/>
        <end position="27"/>
    </location>
</feature>
<feature type="compositionally biased region" description="Polar residues" evidence="1">
    <location>
        <begin position="262"/>
        <end position="277"/>
    </location>
</feature>